<evidence type="ECO:0000259" key="4">
    <source>
        <dbReference type="PROSITE" id="PS51755"/>
    </source>
</evidence>
<name>A0A2U1FRL9_9PSEU</name>
<dbReference type="Pfam" id="PF03704">
    <property type="entry name" value="BTAD"/>
    <property type="match status" value="1"/>
</dbReference>
<feature type="DNA-binding region" description="OmpR/PhoB-type" evidence="3">
    <location>
        <begin position="1"/>
        <end position="105"/>
    </location>
</feature>
<dbReference type="EMBL" id="QEKW01000001">
    <property type="protein sequence ID" value="PVZ14817.1"/>
    <property type="molecule type" value="Genomic_DNA"/>
</dbReference>
<dbReference type="Gene3D" id="1.10.10.10">
    <property type="entry name" value="Winged helix-like DNA-binding domain superfamily/Winged helix DNA-binding domain"/>
    <property type="match status" value="1"/>
</dbReference>
<dbReference type="SMART" id="SM00862">
    <property type="entry name" value="Trans_reg_C"/>
    <property type="match status" value="1"/>
</dbReference>
<accession>A0A2U1FRL9</accession>
<dbReference type="InterPro" id="IPR049052">
    <property type="entry name" value="nSTAND1"/>
</dbReference>
<dbReference type="PROSITE" id="PS51755">
    <property type="entry name" value="OMPR_PHOB"/>
    <property type="match status" value="1"/>
</dbReference>
<dbReference type="CDD" id="cd15831">
    <property type="entry name" value="BTAD"/>
    <property type="match status" value="1"/>
</dbReference>
<dbReference type="SUPFAM" id="SSF52540">
    <property type="entry name" value="P-loop containing nucleoside triphosphate hydrolases"/>
    <property type="match status" value="1"/>
</dbReference>
<evidence type="ECO:0000313" key="5">
    <source>
        <dbReference type="EMBL" id="PVZ14817.1"/>
    </source>
</evidence>
<protein>
    <submittedName>
        <fullName evidence="5">Putative ATPase</fullName>
    </submittedName>
</protein>
<dbReference type="InterPro" id="IPR005158">
    <property type="entry name" value="BTAD"/>
</dbReference>
<comment type="similarity">
    <text evidence="1">Belongs to the AfsR/DnrI/RedD regulatory family.</text>
</comment>
<dbReference type="AlphaFoldDB" id="A0A2U1FRL9"/>
<dbReference type="RefSeq" id="WP_133251802.1">
    <property type="nucleotide sequence ID" value="NZ_QEKW01000001.1"/>
</dbReference>
<dbReference type="Proteomes" id="UP000245639">
    <property type="component" value="Unassembled WGS sequence"/>
</dbReference>
<gene>
    <name evidence="5" type="ORF">C8D89_101685</name>
</gene>
<dbReference type="InterPro" id="IPR058852">
    <property type="entry name" value="HTH_77"/>
</dbReference>
<evidence type="ECO:0000313" key="6">
    <source>
        <dbReference type="Proteomes" id="UP000245639"/>
    </source>
</evidence>
<dbReference type="PANTHER" id="PTHR47691:SF3">
    <property type="entry name" value="HTH-TYPE TRANSCRIPTIONAL REGULATOR RV0890C-RELATED"/>
    <property type="match status" value="1"/>
</dbReference>
<comment type="caution">
    <text evidence="5">The sequence shown here is derived from an EMBL/GenBank/DDBJ whole genome shotgun (WGS) entry which is preliminary data.</text>
</comment>
<dbReference type="InterPro" id="IPR016032">
    <property type="entry name" value="Sig_transdc_resp-reg_C-effctor"/>
</dbReference>
<dbReference type="InterPro" id="IPR027417">
    <property type="entry name" value="P-loop_NTPase"/>
</dbReference>
<dbReference type="Gene3D" id="1.25.40.10">
    <property type="entry name" value="Tetratricopeptide repeat domain"/>
    <property type="match status" value="1"/>
</dbReference>
<dbReference type="InterPro" id="IPR036388">
    <property type="entry name" value="WH-like_DNA-bd_sf"/>
</dbReference>
<feature type="domain" description="OmpR/PhoB-type" evidence="4">
    <location>
        <begin position="1"/>
        <end position="105"/>
    </location>
</feature>
<dbReference type="SUPFAM" id="SSF48452">
    <property type="entry name" value="TPR-like"/>
    <property type="match status" value="1"/>
</dbReference>
<evidence type="ECO:0000256" key="3">
    <source>
        <dbReference type="PROSITE-ProRule" id="PRU01091"/>
    </source>
</evidence>
<dbReference type="OrthoDB" id="9812579at2"/>
<sequence length="985" mass="104265">MADRQDPDPVAFGVLGPLEVTVAGRAVPLGGPRARGVLAMLLLARGAAVSEDALVDVVWGDAPPRGARNSLQSHVSRLRTSLAAAGACATGDRLRREPGGYRLRVAATEFDVPRVEALLARARAVREDAPARAVVLLDQARSCWRGPALADLADLPGWQLSGLAAERARLDQLESSVCEELLEARVRAGGHLAALPELERAAHSSPTHEAPHRLLALALYRSGRQADALDVLRRYRDRLADQAGLDPSPEFAALHQAILGHDPALAPRPETVAPVGPVLQEVPSSSFVGRADDVARLAAAVRDARLVTVTGPGGVGKTRLVLEALPQVAAGLDPLVLELASVRRGAAVVPALAAALGVREGSGATLAEAVLAHLGTRRLLLVIDNCEHLATEVVTLVDAVVARAPTVRVVTTSRRRLGVVGEQVLPLEPLSQASAVQLFTDRARRARESFPADGSALPLVEELCHRLDRLPLAVELAAAQVGALGLADLRDRLDDRLDLLVALDGDRHATLRAVVDWSYRLLSEEGRRTFEAVSVFDAGFPLDAAEHVAGDASGGAVACHLARLVDASLVAATPEGGERLRYHLLETLRTYGRERLAARGARPAVLARHAMWVDRLVAAAEQGLDGPDEAAWVRRLDAHLPDIRSAWHRLHEAGDVDGAARLSVALAGYAQWQGRSELWGWARRLAEGEVPDPELRVAVHGAAAQAAYLQGDLSASARYAESGLAGAPGAPRRWWCLAARHILAMYRGSYAEAERLAGLLQADEGVSPTWRVVLLGNIALARTYRGDTDAARAAVEPCRRAAAALAGPTGLAWSRYVDGEVALPTDPVRAARSLGEAVTIARGVDATFVEGVATVGLVSAAMRSGDTRRAMDGFPEAIRHWARTGMRVQQWTTLRILVELLVGLEVHVPAAVLITAADAAPDAPAVVGADAQRLDALRETLRERLGDEAMERAGARSSGLTTPDVIAYALDHALPAAAGALVRGP</sequence>
<dbReference type="GO" id="GO:0003677">
    <property type="term" value="F:DNA binding"/>
    <property type="evidence" value="ECO:0007669"/>
    <property type="project" value="UniProtKB-UniRule"/>
</dbReference>
<dbReference type="PANTHER" id="PTHR47691">
    <property type="entry name" value="REGULATOR-RELATED"/>
    <property type="match status" value="1"/>
</dbReference>
<dbReference type="Pfam" id="PF20703">
    <property type="entry name" value="nSTAND1"/>
    <property type="match status" value="1"/>
</dbReference>
<keyword evidence="2 3" id="KW-0238">DNA-binding</keyword>
<dbReference type="SUPFAM" id="SSF46894">
    <property type="entry name" value="C-terminal effector domain of the bipartite response regulators"/>
    <property type="match status" value="1"/>
</dbReference>
<dbReference type="Gene3D" id="3.40.50.300">
    <property type="entry name" value="P-loop containing nucleotide triphosphate hydrolases"/>
    <property type="match status" value="1"/>
</dbReference>
<reference evidence="5 6" key="1">
    <citation type="submission" date="2018-04" db="EMBL/GenBank/DDBJ databases">
        <title>Genomic Encyclopedia of Type Strains, Phase IV (KMG-IV): sequencing the most valuable type-strain genomes for metagenomic binning, comparative biology and taxonomic classification.</title>
        <authorList>
            <person name="Goeker M."/>
        </authorList>
    </citation>
    <scope>NUCLEOTIDE SEQUENCE [LARGE SCALE GENOMIC DNA]</scope>
    <source>
        <strain evidence="5 6">DSM 45771</strain>
    </source>
</reference>
<dbReference type="InterPro" id="IPR001867">
    <property type="entry name" value="OmpR/PhoB-type_DNA-bd"/>
</dbReference>
<organism evidence="5 6">
    <name type="scientific">Actinomycetospora cinnamomea</name>
    <dbReference type="NCBI Taxonomy" id="663609"/>
    <lineage>
        <taxon>Bacteria</taxon>
        <taxon>Bacillati</taxon>
        <taxon>Actinomycetota</taxon>
        <taxon>Actinomycetes</taxon>
        <taxon>Pseudonocardiales</taxon>
        <taxon>Pseudonocardiaceae</taxon>
        <taxon>Actinomycetospora</taxon>
    </lineage>
</organism>
<evidence type="ECO:0000256" key="2">
    <source>
        <dbReference type="ARBA" id="ARBA00023125"/>
    </source>
</evidence>
<dbReference type="InterPro" id="IPR011990">
    <property type="entry name" value="TPR-like_helical_dom_sf"/>
</dbReference>
<dbReference type="Pfam" id="PF00486">
    <property type="entry name" value="Trans_reg_C"/>
    <property type="match status" value="1"/>
</dbReference>
<keyword evidence="6" id="KW-1185">Reference proteome</keyword>
<dbReference type="GO" id="GO:0006355">
    <property type="term" value="P:regulation of DNA-templated transcription"/>
    <property type="evidence" value="ECO:0007669"/>
    <property type="project" value="InterPro"/>
</dbReference>
<evidence type="ECO:0000256" key="1">
    <source>
        <dbReference type="ARBA" id="ARBA00005820"/>
    </source>
</evidence>
<proteinExistence type="inferred from homology"/>
<dbReference type="Pfam" id="PF25872">
    <property type="entry name" value="HTH_77"/>
    <property type="match status" value="1"/>
</dbReference>
<dbReference type="SMART" id="SM01043">
    <property type="entry name" value="BTAD"/>
    <property type="match status" value="1"/>
</dbReference>
<dbReference type="GO" id="GO:0000160">
    <property type="term" value="P:phosphorelay signal transduction system"/>
    <property type="evidence" value="ECO:0007669"/>
    <property type="project" value="InterPro"/>
</dbReference>